<sequence>MHLALTTSAITLKLPPETVTFRTNLLVHFVDFTETDGRTHTTILLMLREVVSVLSLLIAGGLAVTVAVYVTEGAWLITLNNQSENYYKVQQFHFHWGSDSTTGSEHTVDDRHFPLEMHIEAYPSIYANFSVARTAVEGLTVVSVFFNMTDNQSDSTLSKMGNLLSMLEQVQPAGSKANVTSFKPEVLLPENKEFFRYLGSLTTPPCTENVQWTVMRHPLNVTEADLEKFRSLLFGEGDGKTPMQDNFRPVQPLNPVRAVQPRVLYKSWPSASHRLAAGLFVITLGLTFIALSI</sequence>
<dbReference type="OrthoDB" id="429145at2759"/>
<dbReference type="InterPro" id="IPR001148">
    <property type="entry name" value="CA_dom"/>
</dbReference>
<dbReference type="SMART" id="SM01057">
    <property type="entry name" value="Carb_anhydrase"/>
    <property type="match status" value="1"/>
</dbReference>
<dbReference type="AlphaFoldDB" id="A0A3P7KXD4"/>
<dbReference type="PANTHER" id="PTHR18952">
    <property type="entry name" value="CARBONIC ANHYDRASE"/>
    <property type="match status" value="1"/>
</dbReference>
<gene>
    <name evidence="9" type="ORF">DILT_LOCUS5606</name>
</gene>
<accession>A0A3P7KXD4</accession>
<dbReference type="GO" id="GO:0004089">
    <property type="term" value="F:carbonate dehydratase activity"/>
    <property type="evidence" value="ECO:0007669"/>
    <property type="project" value="UniProtKB-EC"/>
</dbReference>
<proteinExistence type="inferred from homology"/>
<keyword evidence="4" id="KW-0862">Zinc</keyword>
<keyword evidence="7" id="KW-0812">Transmembrane</keyword>
<comment type="catalytic activity">
    <reaction evidence="6">
        <text>hydrogencarbonate + H(+) = CO2 + H2O</text>
        <dbReference type="Rhea" id="RHEA:10748"/>
        <dbReference type="ChEBI" id="CHEBI:15377"/>
        <dbReference type="ChEBI" id="CHEBI:15378"/>
        <dbReference type="ChEBI" id="CHEBI:16526"/>
        <dbReference type="ChEBI" id="CHEBI:17544"/>
        <dbReference type="EC" id="4.2.1.1"/>
    </reaction>
</comment>
<dbReference type="GO" id="GO:0008270">
    <property type="term" value="F:zinc ion binding"/>
    <property type="evidence" value="ECO:0007669"/>
    <property type="project" value="InterPro"/>
</dbReference>
<dbReference type="Proteomes" id="UP000281553">
    <property type="component" value="Unassembled WGS sequence"/>
</dbReference>
<dbReference type="PROSITE" id="PS51144">
    <property type="entry name" value="ALPHA_CA_2"/>
    <property type="match status" value="1"/>
</dbReference>
<dbReference type="Gene3D" id="3.10.200.10">
    <property type="entry name" value="Alpha carbonic anhydrase"/>
    <property type="match status" value="1"/>
</dbReference>
<organism evidence="9 10">
    <name type="scientific">Dibothriocephalus latus</name>
    <name type="common">Fish tapeworm</name>
    <name type="synonym">Diphyllobothrium latum</name>
    <dbReference type="NCBI Taxonomy" id="60516"/>
    <lineage>
        <taxon>Eukaryota</taxon>
        <taxon>Metazoa</taxon>
        <taxon>Spiralia</taxon>
        <taxon>Lophotrochozoa</taxon>
        <taxon>Platyhelminthes</taxon>
        <taxon>Cestoda</taxon>
        <taxon>Eucestoda</taxon>
        <taxon>Diphyllobothriidea</taxon>
        <taxon>Diphyllobothriidae</taxon>
        <taxon>Dibothriocephalus</taxon>
    </lineage>
</organism>
<dbReference type="Pfam" id="PF00194">
    <property type="entry name" value="Carb_anhydrase"/>
    <property type="match status" value="1"/>
</dbReference>
<dbReference type="EMBL" id="UYRU01047758">
    <property type="protein sequence ID" value="VDN09775.1"/>
    <property type="molecule type" value="Genomic_DNA"/>
</dbReference>
<dbReference type="EC" id="4.2.1.1" evidence="2"/>
<evidence type="ECO:0000259" key="8">
    <source>
        <dbReference type="PROSITE" id="PS51144"/>
    </source>
</evidence>
<dbReference type="PANTHER" id="PTHR18952:SF265">
    <property type="entry name" value="CARBONIC ANHYDRASE"/>
    <property type="match status" value="1"/>
</dbReference>
<evidence type="ECO:0000256" key="6">
    <source>
        <dbReference type="ARBA" id="ARBA00048348"/>
    </source>
</evidence>
<evidence type="ECO:0000256" key="5">
    <source>
        <dbReference type="ARBA" id="ARBA00023239"/>
    </source>
</evidence>
<evidence type="ECO:0000313" key="10">
    <source>
        <dbReference type="Proteomes" id="UP000281553"/>
    </source>
</evidence>
<keyword evidence="7" id="KW-1133">Transmembrane helix</keyword>
<keyword evidence="7" id="KW-0472">Membrane</keyword>
<feature type="transmembrane region" description="Helical" evidence="7">
    <location>
        <begin position="50"/>
        <end position="70"/>
    </location>
</feature>
<protein>
    <recommendedName>
        <fullName evidence="2">carbonic anhydrase</fullName>
        <ecNumber evidence="2">4.2.1.1</ecNumber>
    </recommendedName>
</protein>
<feature type="domain" description="Alpha-carbonic anhydrase" evidence="8">
    <location>
        <begin position="1"/>
        <end position="262"/>
    </location>
</feature>
<keyword evidence="5" id="KW-0456">Lyase</keyword>
<evidence type="ECO:0000256" key="7">
    <source>
        <dbReference type="SAM" id="Phobius"/>
    </source>
</evidence>
<dbReference type="CDD" id="cd00326">
    <property type="entry name" value="alpha_CA"/>
    <property type="match status" value="1"/>
</dbReference>
<comment type="similarity">
    <text evidence="1">Belongs to the alpha-carbonic anhydrase family.</text>
</comment>
<keyword evidence="3" id="KW-0479">Metal-binding</keyword>
<name>A0A3P7KXD4_DIBLA</name>
<keyword evidence="10" id="KW-1185">Reference proteome</keyword>
<dbReference type="InterPro" id="IPR036398">
    <property type="entry name" value="CA_dom_sf"/>
</dbReference>
<evidence type="ECO:0000256" key="2">
    <source>
        <dbReference type="ARBA" id="ARBA00012925"/>
    </source>
</evidence>
<dbReference type="SUPFAM" id="SSF51069">
    <property type="entry name" value="Carbonic anhydrase"/>
    <property type="match status" value="1"/>
</dbReference>
<evidence type="ECO:0000313" key="9">
    <source>
        <dbReference type="EMBL" id="VDN09775.1"/>
    </source>
</evidence>
<feature type="transmembrane region" description="Helical" evidence="7">
    <location>
        <begin position="275"/>
        <end position="292"/>
    </location>
</feature>
<dbReference type="InterPro" id="IPR023561">
    <property type="entry name" value="Carbonic_anhydrase_a-class"/>
</dbReference>
<evidence type="ECO:0000256" key="1">
    <source>
        <dbReference type="ARBA" id="ARBA00010718"/>
    </source>
</evidence>
<evidence type="ECO:0000256" key="4">
    <source>
        <dbReference type="ARBA" id="ARBA00022833"/>
    </source>
</evidence>
<reference evidence="9 10" key="1">
    <citation type="submission" date="2018-11" db="EMBL/GenBank/DDBJ databases">
        <authorList>
            <consortium name="Pathogen Informatics"/>
        </authorList>
    </citation>
    <scope>NUCLEOTIDE SEQUENCE [LARGE SCALE GENOMIC DNA]</scope>
</reference>
<dbReference type="GO" id="GO:0005886">
    <property type="term" value="C:plasma membrane"/>
    <property type="evidence" value="ECO:0007669"/>
    <property type="project" value="TreeGrafter"/>
</dbReference>
<evidence type="ECO:0000256" key="3">
    <source>
        <dbReference type="ARBA" id="ARBA00022723"/>
    </source>
</evidence>